<keyword evidence="1" id="KW-0812">Transmembrane</keyword>
<gene>
    <name evidence="2" type="ORF">CINCED_3A003239</name>
</gene>
<dbReference type="AlphaFoldDB" id="A0A5E4M8L1"/>
<sequence>MTVIIYIIDSRSPVVVSYRVFCVVFIAFFSFSTWSLMTDEHCNGGTIIRITLSSRLSLIGHNLTWSHVPLSRDLCDYEDRDRRNRGRKTTPGAFFSKTTAKTVTSCSLEFPPLHAPACSVSVDGRNKFYTKLKSANNNTKVDDVMTYGDHIWN</sequence>
<evidence type="ECO:0000313" key="3">
    <source>
        <dbReference type="Proteomes" id="UP000325440"/>
    </source>
</evidence>
<accession>A0A5E4M8L1</accession>
<organism evidence="2 3">
    <name type="scientific">Cinara cedri</name>
    <dbReference type="NCBI Taxonomy" id="506608"/>
    <lineage>
        <taxon>Eukaryota</taxon>
        <taxon>Metazoa</taxon>
        <taxon>Ecdysozoa</taxon>
        <taxon>Arthropoda</taxon>
        <taxon>Hexapoda</taxon>
        <taxon>Insecta</taxon>
        <taxon>Pterygota</taxon>
        <taxon>Neoptera</taxon>
        <taxon>Paraneoptera</taxon>
        <taxon>Hemiptera</taxon>
        <taxon>Sternorrhyncha</taxon>
        <taxon>Aphidomorpha</taxon>
        <taxon>Aphidoidea</taxon>
        <taxon>Aphididae</taxon>
        <taxon>Lachninae</taxon>
        <taxon>Cinara</taxon>
    </lineage>
</organism>
<evidence type="ECO:0000256" key="1">
    <source>
        <dbReference type="SAM" id="Phobius"/>
    </source>
</evidence>
<name>A0A5E4M8L1_9HEMI</name>
<protein>
    <submittedName>
        <fullName evidence="2">Uncharacterized protein</fullName>
    </submittedName>
</protein>
<keyword evidence="1" id="KW-0472">Membrane</keyword>
<keyword evidence="1" id="KW-1133">Transmembrane helix</keyword>
<reference evidence="2 3" key="1">
    <citation type="submission" date="2019-08" db="EMBL/GenBank/DDBJ databases">
        <authorList>
            <person name="Alioto T."/>
            <person name="Alioto T."/>
            <person name="Gomez Garrido J."/>
        </authorList>
    </citation>
    <scope>NUCLEOTIDE SEQUENCE [LARGE SCALE GENOMIC DNA]</scope>
</reference>
<dbReference type="EMBL" id="CABPRJ010000481">
    <property type="protein sequence ID" value="VVC28553.1"/>
    <property type="molecule type" value="Genomic_DNA"/>
</dbReference>
<proteinExistence type="predicted"/>
<dbReference type="Proteomes" id="UP000325440">
    <property type="component" value="Unassembled WGS sequence"/>
</dbReference>
<keyword evidence="3" id="KW-1185">Reference proteome</keyword>
<evidence type="ECO:0000313" key="2">
    <source>
        <dbReference type="EMBL" id="VVC28553.1"/>
    </source>
</evidence>
<feature type="transmembrane region" description="Helical" evidence="1">
    <location>
        <begin position="16"/>
        <end position="37"/>
    </location>
</feature>